<dbReference type="SUPFAM" id="SSF52743">
    <property type="entry name" value="Subtilisin-like"/>
    <property type="match status" value="1"/>
</dbReference>
<dbReference type="PROSITE" id="PS00136">
    <property type="entry name" value="SUBTILASE_ASP"/>
    <property type="match status" value="1"/>
</dbReference>
<keyword evidence="3 5" id="KW-0378">Hydrolase</keyword>
<protein>
    <submittedName>
        <fullName evidence="8">Serine protease</fullName>
    </submittedName>
</protein>
<dbReference type="PROSITE" id="PS00138">
    <property type="entry name" value="SUBTILASE_SER"/>
    <property type="match status" value="1"/>
</dbReference>
<dbReference type="PROSITE" id="PS51892">
    <property type="entry name" value="SUBTILASE"/>
    <property type="match status" value="1"/>
</dbReference>
<feature type="active site" description="Charge relay system" evidence="5">
    <location>
        <position position="93"/>
    </location>
</feature>
<evidence type="ECO:0000256" key="2">
    <source>
        <dbReference type="ARBA" id="ARBA00022670"/>
    </source>
</evidence>
<dbReference type="InterPro" id="IPR036852">
    <property type="entry name" value="Peptidase_S8/S53_dom_sf"/>
</dbReference>
<dbReference type="GO" id="GO:0006508">
    <property type="term" value="P:proteolysis"/>
    <property type="evidence" value="ECO:0007669"/>
    <property type="project" value="UniProtKB-KW"/>
</dbReference>
<feature type="active site" description="Charge relay system" evidence="5">
    <location>
        <position position="253"/>
    </location>
</feature>
<keyword evidence="9" id="KW-1185">Reference proteome</keyword>
<dbReference type="PANTHER" id="PTHR43399">
    <property type="entry name" value="SUBTILISIN-RELATED"/>
    <property type="match status" value="1"/>
</dbReference>
<dbReference type="InterPro" id="IPR034202">
    <property type="entry name" value="Subtilisin_Carlsberg-like"/>
</dbReference>
<dbReference type="PRINTS" id="PR00723">
    <property type="entry name" value="SUBTILISIN"/>
</dbReference>
<evidence type="ECO:0000256" key="4">
    <source>
        <dbReference type="ARBA" id="ARBA00022825"/>
    </source>
</evidence>
<dbReference type="PROSITE" id="PS00137">
    <property type="entry name" value="SUBTILASE_HIS"/>
    <property type="match status" value="1"/>
</dbReference>
<evidence type="ECO:0000313" key="8">
    <source>
        <dbReference type="EMBL" id="GGG05972.1"/>
    </source>
</evidence>
<evidence type="ECO:0000313" key="9">
    <source>
        <dbReference type="Proteomes" id="UP000637643"/>
    </source>
</evidence>
<gene>
    <name evidence="8" type="ORF">GCM10010912_58280</name>
</gene>
<dbReference type="InterPro" id="IPR023827">
    <property type="entry name" value="Peptidase_S8_Asp-AS"/>
</dbReference>
<evidence type="ECO:0000256" key="1">
    <source>
        <dbReference type="ARBA" id="ARBA00011073"/>
    </source>
</evidence>
<dbReference type="PANTHER" id="PTHR43399:SF4">
    <property type="entry name" value="CELL WALL-ASSOCIATED PROTEASE"/>
    <property type="match status" value="1"/>
</dbReference>
<evidence type="ECO:0000259" key="7">
    <source>
        <dbReference type="Pfam" id="PF00082"/>
    </source>
</evidence>
<dbReference type="InterPro" id="IPR051048">
    <property type="entry name" value="Peptidase_S8/S53_subtilisin"/>
</dbReference>
<feature type="domain" description="Peptidase S8/S53" evidence="7">
    <location>
        <begin position="47"/>
        <end position="294"/>
    </location>
</feature>
<evidence type="ECO:0000256" key="5">
    <source>
        <dbReference type="PROSITE-ProRule" id="PRU01240"/>
    </source>
</evidence>
<dbReference type="Gene3D" id="3.40.50.200">
    <property type="entry name" value="Peptidase S8/S53 domain"/>
    <property type="match status" value="1"/>
</dbReference>
<dbReference type="CDD" id="cd07477">
    <property type="entry name" value="Peptidases_S8_Subtilisin_subset"/>
    <property type="match status" value="1"/>
</dbReference>
<reference evidence="8" key="2">
    <citation type="submission" date="2020-09" db="EMBL/GenBank/DDBJ databases">
        <authorList>
            <person name="Sun Q."/>
            <person name="Zhou Y."/>
        </authorList>
    </citation>
    <scope>NUCLEOTIDE SEQUENCE</scope>
    <source>
        <strain evidence="8">CGMCC 1.16134</strain>
    </source>
</reference>
<dbReference type="AlphaFoldDB" id="A0A917D1Y4"/>
<comment type="similarity">
    <text evidence="1 5 6">Belongs to the peptidase S8 family.</text>
</comment>
<keyword evidence="4 5" id="KW-0720">Serine protease</keyword>
<dbReference type="InterPro" id="IPR000209">
    <property type="entry name" value="Peptidase_S8/S53_dom"/>
</dbReference>
<accession>A0A917D1Y4</accession>
<feature type="active site" description="Charge relay system" evidence="5">
    <location>
        <position position="56"/>
    </location>
</feature>
<dbReference type="Pfam" id="PF00082">
    <property type="entry name" value="Peptidase_S8"/>
    <property type="match status" value="1"/>
</dbReference>
<evidence type="ECO:0000256" key="6">
    <source>
        <dbReference type="RuleBase" id="RU003355"/>
    </source>
</evidence>
<dbReference type="GO" id="GO:0004252">
    <property type="term" value="F:serine-type endopeptidase activity"/>
    <property type="evidence" value="ECO:0007669"/>
    <property type="project" value="UniProtKB-UniRule"/>
</dbReference>
<evidence type="ECO:0000256" key="3">
    <source>
        <dbReference type="ARBA" id="ARBA00022801"/>
    </source>
</evidence>
<dbReference type="InterPro" id="IPR022398">
    <property type="entry name" value="Peptidase_S8_His-AS"/>
</dbReference>
<dbReference type="RefSeq" id="WP_189031092.1">
    <property type="nucleotide sequence ID" value="NZ_BMKR01000040.1"/>
</dbReference>
<name>A0A917D1Y4_9BACL</name>
<dbReference type="InterPro" id="IPR015500">
    <property type="entry name" value="Peptidase_S8_subtilisin-rel"/>
</dbReference>
<keyword evidence="2 5" id="KW-0645">Protease</keyword>
<dbReference type="EMBL" id="BMKR01000040">
    <property type="protein sequence ID" value="GGG05972.1"/>
    <property type="molecule type" value="Genomic_DNA"/>
</dbReference>
<proteinExistence type="inferred from homology"/>
<comment type="caution">
    <text evidence="8">The sequence shown here is derived from an EMBL/GenBank/DDBJ whole genome shotgun (WGS) entry which is preliminary data.</text>
</comment>
<sequence>MSTLVGNADDVQLPPVETVSVRQHVKEIPKGVQMIQAPQFWEQGNYGKGIMIAVLDTGCDAEHPDLRERIIGGKNFTDDDDGIPRVYKDYNGHGTHVAGIIAATKNGDGVVGIAPEAGLLILKVLNRQGHGRAEWIAQAIHYAIDQNVQIISMSLSFATDHKGIHDAIKRAVDNDIIVVCAAGNTGKEEFRYPAGFNESTSVGAINFNSDSAPFLTMNNEIDLLAPGVEIKSTYPLELAEDKSIPYKILSGTSMAAPHVAGALALLINSCQSAEQFNRQLTEPELYAQLTKRTIPLGRPKSVEGNGLLYLTADKLLEEHLRQHPVNVSEYA</sequence>
<reference evidence="8" key="1">
    <citation type="journal article" date="2014" name="Int. J. Syst. Evol. Microbiol.">
        <title>Complete genome sequence of Corynebacterium casei LMG S-19264T (=DSM 44701T), isolated from a smear-ripened cheese.</title>
        <authorList>
            <consortium name="US DOE Joint Genome Institute (JGI-PGF)"/>
            <person name="Walter F."/>
            <person name="Albersmeier A."/>
            <person name="Kalinowski J."/>
            <person name="Ruckert C."/>
        </authorList>
    </citation>
    <scope>NUCLEOTIDE SEQUENCE</scope>
    <source>
        <strain evidence="8">CGMCC 1.16134</strain>
    </source>
</reference>
<dbReference type="InterPro" id="IPR023828">
    <property type="entry name" value="Peptidase_S8_Ser-AS"/>
</dbReference>
<dbReference type="Proteomes" id="UP000637643">
    <property type="component" value="Unassembled WGS sequence"/>
</dbReference>
<organism evidence="8 9">
    <name type="scientific">Paenibacillus albidus</name>
    <dbReference type="NCBI Taxonomy" id="2041023"/>
    <lineage>
        <taxon>Bacteria</taxon>
        <taxon>Bacillati</taxon>
        <taxon>Bacillota</taxon>
        <taxon>Bacilli</taxon>
        <taxon>Bacillales</taxon>
        <taxon>Paenibacillaceae</taxon>
        <taxon>Paenibacillus</taxon>
    </lineage>
</organism>